<dbReference type="EC" id="2.4.1.122" evidence="4"/>
<keyword evidence="11 13" id="KW-0472">Membrane</keyword>
<evidence type="ECO:0000313" key="15">
    <source>
        <dbReference type="EMBL" id="KAF2110707.1"/>
    </source>
</evidence>
<gene>
    <name evidence="15" type="ORF">BDV96DRAFT_650812</name>
</gene>
<dbReference type="GO" id="GO:0016020">
    <property type="term" value="C:membrane"/>
    <property type="evidence" value="ECO:0007669"/>
    <property type="project" value="UniProtKB-SubCell"/>
</dbReference>
<keyword evidence="16" id="KW-1185">Reference proteome</keyword>
<evidence type="ECO:0000256" key="8">
    <source>
        <dbReference type="ARBA" id="ARBA00022741"/>
    </source>
</evidence>
<evidence type="ECO:0000256" key="11">
    <source>
        <dbReference type="ARBA" id="ARBA00023136"/>
    </source>
</evidence>
<protein>
    <recommendedName>
        <fullName evidence="4">N-acetylgalactosaminide beta-1,3-galactosyltransferase</fullName>
        <ecNumber evidence="4">2.4.1.122</ecNumber>
    </recommendedName>
</protein>
<evidence type="ECO:0000256" key="13">
    <source>
        <dbReference type="SAM" id="Phobius"/>
    </source>
</evidence>
<dbReference type="GO" id="GO:0000166">
    <property type="term" value="F:nucleotide binding"/>
    <property type="evidence" value="ECO:0007669"/>
    <property type="project" value="UniProtKB-KW"/>
</dbReference>
<evidence type="ECO:0000256" key="5">
    <source>
        <dbReference type="ARBA" id="ARBA00022676"/>
    </source>
</evidence>
<comment type="similarity">
    <text evidence="3">Belongs to the glycosyltransferase 31 family. Beta3-Gal-T subfamily.</text>
</comment>
<feature type="region of interest" description="Disordered" evidence="12">
    <location>
        <begin position="71"/>
        <end position="99"/>
    </location>
</feature>
<evidence type="ECO:0000256" key="7">
    <source>
        <dbReference type="ARBA" id="ARBA00022692"/>
    </source>
</evidence>
<sequence>MLSWLTRRRKTIREGPGVPQPVTRGFQWWNRALYITIPFLLVLNYFIIFHWSAIEAYLPFTSSDAGELRPFRPPTSSVPASSEPFDNAPNDTPDLPGEGRLEGVENGLDYWTWNTHTQFGYANANASTNDTDPACANFPSSLLFAVQVTLKTGVADDKSRTKSQLSTVIKCLPNVFIVSDSDHQYGNRKALDVLKDLPPDEYMKGDAYDFYLEQKNTTKEELRQNSDGWKLDKYKFLPMVEKAVALNPNAEWYVFLESDSYIFWDNMFRLLNNFDSTKPWYFGSPSPGKTYGKDGENKIWFAYGGASFVLSAAAAGKLVHRERNIIGMKGIRVTDQYRQDILDDCCGDSILGWALHDKANVDLSGLFPMFNPHSLDGVPFGNKYWCEPVISLHKTASQDYVKLWEWENSWNRKKGPLLYRDLLTSYHNLGTFDRREDWDNADTDGYHHEEADHPSHASFSACMEECKKDEQCHQFTYHGAHCWLSRAMKMGHPKNPDGAHEGQDRNYVSGWDVDKINKWVEENPCEEGPHWVKPSIERKF</sequence>
<dbReference type="PANTHER" id="PTHR23033:SF43">
    <property type="entry name" value="APPLE DOMAIN-CONTAINING PROTEIN"/>
    <property type="match status" value="1"/>
</dbReference>
<comment type="subcellular location">
    <subcellularLocation>
        <location evidence="1">Membrane</location>
        <topology evidence="1">Single-pass type II membrane protein</topology>
    </subcellularLocation>
</comment>
<feature type="transmembrane region" description="Helical" evidence="13">
    <location>
        <begin position="32"/>
        <end position="53"/>
    </location>
</feature>
<keyword evidence="9" id="KW-0735">Signal-anchor</keyword>
<evidence type="ECO:0000256" key="12">
    <source>
        <dbReference type="SAM" id="MobiDB-lite"/>
    </source>
</evidence>
<keyword evidence="7 13" id="KW-0812">Transmembrane</keyword>
<keyword evidence="8" id="KW-0547">Nucleotide-binding</keyword>
<evidence type="ECO:0000256" key="3">
    <source>
        <dbReference type="ARBA" id="ARBA00006462"/>
    </source>
</evidence>
<proteinExistence type="inferred from homology"/>
<evidence type="ECO:0000256" key="1">
    <source>
        <dbReference type="ARBA" id="ARBA00004606"/>
    </source>
</evidence>
<dbReference type="InterPro" id="IPR003378">
    <property type="entry name" value="Fringe-like_glycosylTrfase"/>
</dbReference>
<evidence type="ECO:0000256" key="10">
    <source>
        <dbReference type="ARBA" id="ARBA00022989"/>
    </source>
</evidence>
<keyword evidence="6" id="KW-0808">Transferase</keyword>
<reference evidence="15" key="1">
    <citation type="journal article" date="2020" name="Stud. Mycol.">
        <title>101 Dothideomycetes genomes: a test case for predicting lifestyles and emergence of pathogens.</title>
        <authorList>
            <person name="Haridas S."/>
            <person name="Albert R."/>
            <person name="Binder M."/>
            <person name="Bloem J."/>
            <person name="Labutti K."/>
            <person name="Salamov A."/>
            <person name="Andreopoulos B."/>
            <person name="Baker S."/>
            <person name="Barry K."/>
            <person name="Bills G."/>
            <person name="Bluhm B."/>
            <person name="Cannon C."/>
            <person name="Castanera R."/>
            <person name="Culley D."/>
            <person name="Daum C."/>
            <person name="Ezra D."/>
            <person name="Gonzalez J."/>
            <person name="Henrissat B."/>
            <person name="Kuo A."/>
            <person name="Liang C."/>
            <person name="Lipzen A."/>
            <person name="Lutzoni F."/>
            <person name="Magnuson J."/>
            <person name="Mondo S."/>
            <person name="Nolan M."/>
            <person name="Ohm R."/>
            <person name="Pangilinan J."/>
            <person name="Park H.-J."/>
            <person name="Ramirez L."/>
            <person name="Alfaro M."/>
            <person name="Sun H."/>
            <person name="Tritt A."/>
            <person name="Yoshinaga Y."/>
            <person name="Zwiers L.-H."/>
            <person name="Turgeon B."/>
            <person name="Goodwin S."/>
            <person name="Spatafora J."/>
            <person name="Crous P."/>
            <person name="Grigoriev I."/>
        </authorList>
    </citation>
    <scope>NUCLEOTIDE SEQUENCE</scope>
    <source>
        <strain evidence="15">CBS 627.86</strain>
    </source>
</reference>
<evidence type="ECO:0000256" key="2">
    <source>
        <dbReference type="ARBA" id="ARBA00004922"/>
    </source>
</evidence>
<dbReference type="PANTHER" id="PTHR23033">
    <property type="entry name" value="BETA1,3-GALACTOSYLTRANSFERASE"/>
    <property type="match status" value="1"/>
</dbReference>
<dbReference type="GO" id="GO:0016263">
    <property type="term" value="F:glycoprotein-N-acetylgalactosamine 3-beta-galactosyltransferase activity"/>
    <property type="evidence" value="ECO:0007669"/>
    <property type="project" value="UniProtKB-EC"/>
</dbReference>
<accession>A0A6A5YVX7</accession>
<evidence type="ECO:0000256" key="9">
    <source>
        <dbReference type="ARBA" id="ARBA00022968"/>
    </source>
</evidence>
<evidence type="ECO:0000259" key="14">
    <source>
        <dbReference type="Pfam" id="PF02434"/>
    </source>
</evidence>
<dbReference type="EMBL" id="ML977337">
    <property type="protein sequence ID" value="KAF2110707.1"/>
    <property type="molecule type" value="Genomic_DNA"/>
</dbReference>
<dbReference type="Proteomes" id="UP000799770">
    <property type="component" value="Unassembled WGS sequence"/>
</dbReference>
<dbReference type="Pfam" id="PF02434">
    <property type="entry name" value="Fringe"/>
    <property type="match status" value="1"/>
</dbReference>
<dbReference type="InterPro" id="IPR026050">
    <property type="entry name" value="C1GALT1/C1GALT1_chp1"/>
</dbReference>
<comment type="pathway">
    <text evidence="2">Protein modification; protein glycosylation.</text>
</comment>
<dbReference type="Gene3D" id="3.90.550.50">
    <property type="match status" value="1"/>
</dbReference>
<dbReference type="AlphaFoldDB" id="A0A6A5YVX7"/>
<evidence type="ECO:0000313" key="16">
    <source>
        <dbReference type="Proteomes" id="UP000799770"/>
    </source>
</evidence>
<evidence type="ECO:0000256" key="4">
    <source>
        <dbReference type="ARBA" id="ARBA00012557"/>
    </source>
</evidence>
<feature type="domain" description="Fringe-like glycosyltransferase" evidence="14">
    <location>
        <begin position="224"/>
        <end position="328"/>
    </location>
</feature>
<dbReference type="OrthoDB" id="414175at2759"/>
<keyword evidence="5" id="KW-0328">Glycosyltransferase</keyword>
<organism evidence="15 16">
    <name type="scientific">Lophiotrema nucula</name>
    <dbReference type="NCBI Taxonomy" id="690887"/>
    <lineage>
        <taxon>Eukaryota</taxon>
        <taxon>Fungi</taxon>
        <taxon>Dikarya</taxon>
        <taxon>Ascomycota</taxon>
        <taxon>Pezizomycotina</taxon>
        <taxon>Dothideomycetes</taxon>
        <taxon>Pleosporomycetidae</taxon>
        <taxon>Pleosporales</taxon>
        <taxon>Lophiotremataceae</taxon>
        <taxon>Lophiotrema</taxon>
    </lineage>
</organism>
<keyword evidence="10 13" id="KW-1133">Transmembrane helix</keyword>
<dbReference type="Gene3D" id="3.50.4.10">
    <property type="entry name" value="Hepatocyte Growth Factor"/>
    <property type="match status" value="1"/>
</dbReference>
<name>A0A6A5YVX7_9PLEO</name>
<evidence type="ECO:0000256" key="6">
    <source>
        <dbReference type="ARBA" id="ARBA00022679"/>
    </source>
</evidence>